<dbReference type="PANTHER" id="PTHR45953:SF1">
    <property type="entry name" value="IDURONATE 2-SULFATASE"/>
    <property type="match status" value="1"/>
</dbReference>
<dbReference type="GO" id="GO:0008484">
    <property type="term" value="F:sulfuric ester hydrolase activity"/>
    <property type="evidence" value="ECO:0007669"/>
    <property type="project" value="TreeGrafter"/>
</dbReference>
<keyword evidence="2" id="KW-0479">Metal-binding</keyword>
<dbReference type="CDD" id="cd16027">
    <property type="entry name" value="SGSH"/>
    <property type="match status" value="1"/>
</dbReference>
<evidence type="ECO:0000313" key="5">
    <source>
        <dbReference type="EMBL" id="SHJ19274.1"/>
    </source>
</evidence>
<dbReference type="PANTHER" id="PTHR45953">
    <property type="entry name" value="IDURONATE 2-SULFATASE"/>
    <property type="match status" value="1"/>
</dbReference>
<dbReference type="Proteomes" id="UP000184080">
    <property type="component" value="Unassembled WGS sequence"/>
</dbReference>
<dbReference type="EMBL" id="FQZO01000003">
    <property type="protein sequence ID" value="SHJ19274.1"/>
    <property type="molecule type" value="Genomic_DNA"/>
</dbReference>
<dbReference type="AlphaFoldDB" id="A0A1M6HAZ0"/>
<evidence type="ECO:0000256" key="1">
    <source>
        <dbReference type="ARBA" id="ARBA00008779"/>
    </source>
</evidence>
<dbReference type="OrthoDB" id="279611at2"/>
<name>A0A1M6HAZ0_9CLOT</name>
<feature type="domain" description="Sulfatase N-terminal" evidence="4">
    <location>
        <begin position="15"/>
        <end position="291"/>
    </location>
</feature>
<keyword evidence="3" id="KW-0378">Hydrolase</keyword>
<dbReference type="PROSITE" id="PS00523">
    <property type="entry name" value="SULFATASE_1"/>
    <property type="match status" value="1"/>
</dbReference>
<dbReference type="Pfam" id="PF00884">
    <property type="entry name" value="Sulfatase"/>
    <property type="match status" value="1"/>
</dbReference>
<evidence type="ECO:0000259" key="4">
    <source>
        <dbReference type="Pfam" id="PF00884"/>
    </source>
</evidence>
<evidence type="ECO:0000256" key="2">
    <source>
        <dbReference type="ARBA" id="ARBA00022723"/>
    </source>
</evidence>
<organism evidence="5 6">
    <name type="scientific">Clostridium amylolyticum</name>
    <dbReference type="NCBI Taxonomy" id="1121298"/>
    <lineage>
        <taxon>Bacteria</taxon>
        <taxon>Bacillati</taxon>
        <taxon>Bacillota</taxon>
        <taxon>Clostridia</taxon>
        <taxon>Eubacteriales</taxon>
        <taxon>Clostridiaceae</taxon>
        <taxon>Clostridium</taxon>
    </lineage>
</organism>
<dbReference type="GO" id="GO:0046872">
    <property type="term" value="F:metal ion binding"/>
    <property type="evidence" value="ECO:0007669"/>
    <property type="project" value="UniProtKB-KW"/>
</dbReference>
<keyword evidence="6" id="KW-1185">Reference proteome</keyword>
<reference evidence="5 6" key="1">
    <citation type="submission" date="2016-11" db="EMBL/GenBank/DDBJ databases">
        <authorList>
            <person name="Jaros S."/>
            <person name="Januszkiewicz K."/>
            <person name="Wedrychowicz H."/>
        </authorList>
    </citation>
    <scope>NUCLEOTIDE SEQUENCE [LARGE SCALE GENOMIC DNA]</scope>
    <source>
        <strain evidence="5 6">DSM 21864</strain>
    </source>
</reference>
<dbReference type="SUPFAM" id="SSF53649">
    <property type="entry name" value="Alkaline phosphatase-like"/>
    <property type="match status" value="1"/>
</dbReference>
<dbReference type="InterPro" id="IPR024607">
    <property type="entry name" value="Sulfatase_CS"/>
</dbReference>
<accession>A0A1M6HAZ0</accession>
<evidence type="ECO:0000256" key="3">
    <source>
        <dbReference type="ARBA" id="ARBA00022801"/>
    </source>
</evidence>
<dbReference type="GO" id="GO:0005737">
    <property type="term" value="C:cytoplasm"/>
    <property type="evidence" value="ECO:0007669"/>
    <property type="project" value="TreeGrafter"/>
</dbReference>
<protein>
    <submittedName>
        <fullName evidence="5">Arylsulfatase A</fullName>
    </submittedName>
</protein>
<dbReference type="Gene3D" id="3.40.720.10">
    <property type="entry name" value="Alkaline Phosphatase, subunit A"/>
    <property type="match status" value="1"/>
</dbReference>
<proteinExistence type="inferred from homology"/>
<gene>
    <name evidence="5" type="ORF">SAMN05444401_2448</name>
</gene>
<dbReference type="STRING" id="1121298.SAMN05444401_2448"/>
<evidence type="ECO:0000313" key="6">
    <source>
        <dbReference type="Proteomes" id="UP000184080"/>
    </source>
</evidence>
<sequence length="455" mass="52323">MNIVYMHTHDSGTFLKPYGHNVPTDNLLDFAKDATVFRQAFCTAPTCSPSRAALLTGMYPHSNGMLGLAHRGFKINDYSKHMAQYLKNFNYETALSGVQHEAAIWTEYEKAAKIIGYDVNLTKEPETKEEGEMVDWDLKNAKSAADYIIKKSKTGEKFFLSFGMFSTHRKYPEKIDDEIDERYVALPPMTKDTEENRRDTARYLTSAKKADECIKIVLDALKVGGIYNNTVIIFTTDHGIANPFNKCTLFDSGIGVALILRDPRQKEQGKVIDSMISQVDIFPTLCDVVGIPKPKWLQGISFSSLIEGKEESVREEIYAEINFHTSYEPARCIRTKRYKYIKYFDNDYLKYNYSNIDDSQPKKLLLDHGLMDMKKDREALYDLYFDPYEKRNLVNEGFYQNTLMELKEKLNRWQVDTKDDILNGKLAIPKGSKVNKKYCISPGSKNKEDYDSYPD</sequence>
<comment type="similarity">
    <text evidence="1">Belongs to the sulfatase family.</text>
</comment>
<dbReference type="InterPro" id="IPR000917">
    <property type="entry name" value="Sulfatase_N"/>
</dbReference>
<dbReference type="InterPro" id="IPR017850">
    <property type="entry name" value="Alkaline_phosphatase_core_sf"/>
</dbReference>
<dbReference type="RefSeq" id="WP_073006873.1">
    <property type="nucleotide sequence ID" value="NZ_FQZO01000003.1"/>
</dbReference>